<reference evidence="1" key="1">
    <citation type="journal article" date="2014" name="Front. Microbiol.">
        <title>High frequency of phylogenetically diverse reductive dehalogenase-homologous genes in deep subseafloor sedimentary metagenomes.</title>
        <authorList>
            <person name="Kawai M."/>
            <person name="Futagami T."/>
            <person name="Toyoda A."/>
            <person name="Takaki Y."/>
            <person name="Nishi S."/>
            <person name="Hori S."/>
            <person name="Arai W."/>
            <person name="Tsubouchi T."/>
            <person name="Morono Y."/>
            <person name="Uchiyama I."/>
            <person name="Ito T."/>
            <person name="Fujiyama A."/>
            <person name="Inagaki F."/>
            <person name="Takami H."/>
        </authorList>
    </citation>
    <scope>NUCLEOTIDE SEQUENCE</scope>
    <source>
        <strain evidence="1">Expedition CK06-06</strain>
    </source>
</reference>
<dbReference type="PROSITE" id="PS51257">
    <property type="entry name" value="PROKAR_LIPOPROTEIN"/>
    <property type="match status" value="1"/>
</dbReference>
<proteinExistence type="predicted"/>
<evidence type="ECO:0000313" key="1">
    <source>
        <dbReference type="EMBL" id="GAF68588.1"/>
    </source>
</evidence>
<accession>X0RIK0</accession>
<comment type="caution">
    <text evidence="1">The sequence shown here is derived from an EMBL/GenBank/DDBJ whole genome shotgun (WGS) entry which is preliminary data.</text>
</comment>
<sequence>MIKLILICFVTLLLLGCTSLRGTEQLLTLKNGTVLKCERVIISGGTFVCDGNAFAEGEWVRSEDGW</sequence>
<name>X0RIK0_9ZZZZ</name>
<dbReference type="AlphaFoldDB" id="X0RIK0"/>
<gene>
    <name evidence="1" type="ORF">S01H1_17016</name>
</gene>
<organism evidence="1">
    <name type="scientific">marine sediment metagenome</name>
    <dbReference type="NCBI Taxonomy" id="412755"/>
    <lineage>
        <taxon>unclassified sequences</taxon>
        <taxon>metagenomes</taxon>
        <taxon>ecological metagenomes</taxon>
    </lineage>
</organism>
<dbReference type="EMBL" id="BARS01008986">
    <property type="protein sequence ID" value="GAF68588.1"/>
    <property type="molecule type" value="Genomic_DNA"/>
</dbReference>
<protein>
    <submittedName>
        <fullName evidence="1">Uncharacterized protein</fullName>
    </submittedName>
</protein>